<evidence type="ECO:0000259" key="3">
    <source>
        <dbReference type="PROSITE" id="PS51186"/>
    </source>
</evidence>
<accession>A0ABT5KNW6</accession>
<dbReference type="CDD" id="cd04301">
    <property type="entry name" value="NAT_SF"/>
    <property type="match status" value="1"/>
</dbReference>
<organism evidence="4 5">
    <name type="scientific">Roseateles koreensis</name>
    <dbReference type="NCBI Taxonomy" id="2987526"/>
    <lineage>
        <taxon>Bacteria</taxon>
        <taxon>Pseudomonadati</taxon>
        <taxon>Pseudomonadota</taxon>
        <taxon>Betaproteobacteria</taxon>
        <taxon>Burkholderiales</taxon>
        <taxon>Sphaerotilaceae</taxon>
        <taxon>Roseateles</taxon>
    </lineage>
</organism>
<evidence type="ECO:0000256" key="2">
    <source>
        <dbReference type="ARBA" id="ARBA00023315"/>
    </source>
</evidence>
<dbReference type="PANTHER" id="PTHR43877">
    <property type="entry name" value="AMINOALKYLPHOSPHONATE N-ACETYLTRANSFERASE-RELATED-RELATED"/>
    <property type="match status" value="1"/>
</dbReference>
<comment type="caution">
    <text evidence="4">The sequence shown here is derived from an EMBL/GenBank/DDBJ whole genome shotgun (WGS) entry which is preliminary data.</text>
</comment>
<evidence type="ECO:0000313" key="5">
    <source>
        <dbReference type="Proteomes" id="UP001219862"/>
    </source>
</evidence>
<keyword evidence="5" id="KW-1185">Reference proteome</keyword>
<sequence>MREATRGDTAELWRVRYAVRENTLPFGRIPDIELHEQIEVTGRGWVIEKPGEPASAQAPTLMGFAIANARNGNIWALFVDPEHAGQGHGRRLHDTMLAWMWAQGLNKVWLTTTPGTRAEAFYRRAGWQSMGKTHDAEEAELRFEMARPTDVGQHLARHPAA</sequence>
<dbReference type="RefSeq" id="WP_273595177.1">
    <property type="nucleotide sequence ID" value="NZ_JAQQXS010000002.1"/>
</dbReference>
<reference evidence="4 5" key="1">
    <citation type="submission" date="2022-10" db="EMBL/GenBank/DDBJ databases">
        <title>paucibacter sp. hw8 Genome sequencing.</title>
        <authorList>
            <person name="Park S."/>
        </authorList>
    </citation>
    <scope>NUCLEOTIDE SEQUENCE [LARGE SCALE GENOMIC DNA]</scope>
    <source>
        <strain evidence="5">hw8</strain>
    </source>
</reference>
<dbReference type="Proteomes" id="UP001219862">
    <property type="component" value="Unassembled WGS sequence"/>
</dbReference>
<dbReference type="PROSITE" id="PS51186">
    <property type="entry name" value="GNAT"/>
    <property type="match status" value="1"/>
</dbReference>
<evidence type="ECO:0000256" key="1">
    <source>
        <dbReference type="ARBA" id="ARBA00022679"/>
    </source>
</evidence>
<dbReference type="Gene3D" id="3.40.630.30">
    <property type="match status" value="1"/>
</dbReference>
<protein>
    <submittedName>
        <fullName evidence="4">GNAT family N-acetyltransferase</fullName>
    </submittedName>
</protein>
<dbReference type="InterPro" id="IPR000182">
    <property type="entry name" value="GNAT_dom"/>
</dbReference>
<dbReference type="EMBL" id="JAQQXS010000002">
    <property type="protein sequence ID" value="MDC8784058.1"/>
    <property type="molecule type" value="Genomic_DNA"/>
</dbReference>
<dbReference type="Pfam" id="PF00583">
    <property type="entry name" value="Acetyltransf_1"/>
    <property type="match status" value="1"/>
</dbReference>
<dbReference type="PANTHER" id="PTHR43877:SF2">
    <property type="entry name" value="AMINOALKYLPHOSPHONATE N-ACETYLTRANSFERASE-RELATED"/>
    <property type="match status" value="1"/>
</dbReference>
<name>A0ABT5KNW6_9BURK</name>
<dbReference type="InterPro" id="IPR016181">
    <property type="entry name" value="Acyl_CoA_acyltransferase"/>
</dbReference>
<keyword evidence="1" id="KW-0808">Transferase</keyword>
<proteinExistence type="predicted"/>
<evidence type="ECO:0000313" key="4">
    <source>
        <dbReference type="EMBL" id="MDC8784058.1"/>
    </source>
</evidence>
<gene>
    <name evidence="4" type="ORF">PRZ01_02495</name>
</gene>
<dbReference type="SUPFAM" id="SSF55729">
    <property type="entry name" value="Acyl-CoA N-acyltransferases (Nat)"/>
    <property type="match status" value="1"/>
</dbReference>
<feature type="domain" description="N-acetyltransferase" evidence="3">
    <location>
        <begin position="1"/>
        <end position="150"/>
    </location>
</feature>
<keyword evidence="2" id="KW-0012">Acyltransferase</keyword>
<dbReference type="InterPro" id="IPR050832">
    <property type="entry name" value="Bact_Acetyltransf"/>
</dbReference>